<gene>
    <name evidence="5" type="primary">RBM19_0</name>
    <name evidence="5" type="ORF">g.17491</name>
</gene>
<evidence type="ECO:0000259" key="4">
    <source>
        <dbReference type="PROSITE" id="PS50102"/>
    </source>
</evidence>
<dbReference type="Gene3D" id="3.30.70.330">
    <property type="match status" value="1"/>
</dbReference>
<name>A0A0C9RHT5_9HYME</name>
<sequence>MCLIDVCDFYFSRAFGELKAVRLPKKLVGQEKHRGFGFVEYYTKSDSKRAFKALCQSTHLYGRRLVLEWAQAIEDVDDIRKRTAKHFHQESSSKRSKKAALDPESVGLATE</sequence>
<protein>
    <submittedName>
        <fullName evidence="5">RBM19_0 protein</fullName>
    </submittedName>
</protein>
<evidence type="ECO:0000256" key="3">
    <source>
        <dbReference type="SAM" id="MobiDB-lite"/>
    </source>
</evidence>
<dbReference type="InterPro" id="IPR012677">
    <property type="entry name" value="Nucleotide-bd_a/b_plait_sf"/>
</dbReference>
<dbReference type="SUPFAM" id="SSF54928">
    <property type="entry name" value="RNA-binding domain, RBD"/>
    <property type="match status" value="1"/>
</dbReference>
<feature type="domain" description="RRM" evidence="4">
    <location>
        <begin position="10"/>
        <end position="72"/>
    </location>
</feature>
<dbReference type="InterPro" id="IPR000504">
    <property type="entry name" value="RRM_dom"/>
</dbReference>
<dbReference type="PANTHER" id="PTHR10352">
    <property type="entry name" value="EUKARYOTIC TRANSLATION INITIATION FACTOR 3 SUBUNIT G"/>
    <property type="match status" value="1"/>
</dbReference>
<evidence type="ECO:0000256" key="2">
    <source>
        <dbReference type="PROSITE-ProRule" id="PRU00176"/>
    </source>
</evidence>
<reference evidence="5" key="1">
    <citation type="submission" date="2015-01" db="EMBL/GenBank/DDBJ databases">
        <title>Transcriptome Assembly of Fopius arisanus.</title>
        <authorList>
            <person name="Geib S."/>
        </authorList>
    </citation>
    <scope>NUCLEOTIDE SEQUENCE</scope>
</reference>
<feature type="region of interest" description="Disordered" evidence="3">
    <location>
        <begin position="87"/>
        <end position="111"/>
    </location>
</feature>
<dbReference type="PROSITE" id="PS50102">
    <property type="entry name" value="RRM"/>
    <property type="match status" value="1"/>
</dbReference>
<proteinExistence type="predicted"/>
<evidence type="ECO:0000313" key="5">
    <source>
        <dbReference type="EMBL" id="JAG77592.1"/>
    </source>
</evidence>
<keyword evidence="1 2" id="KW-0694">RNA-binding</keyword>
<accession>A0A0C9RHT5</accession>
<dbReference type="InterPro" id="IPR035979">
    <property type="entry name" value="RBD_domain_sf"/>
</dbReference>
<dbReference type="Pfam" id="PF00076">
    <property type="entry name" value="RRM_1"/>
    <property type="match status" value="1"/>
</dbReference>
<evidence type="ECO:0000256" key="1">
    <source>
        <dbReference type="ARBA" id="ARBA00022884"/>
    </source>
</evidence>
<organism evidence="5">
    <name type="scientific">Fopius arisanus</name>
    <dbReference type="NCBI Taxonomy" id="64838"/>
    <lineage>
        <taxon>Eukaryota</taxon>
        <taxon>Metazoa</taxon>
        <taxon>Ecdysozoa</taxon>
        <taxon>Arthropoda</taxon>
        <taxon>Hexapoda</taxon>
        <taxon>Insecta</taxon>
        <taxon>Pterygota</taxon>
        <taxon>Neoptera</taxon>
        <taxon>Endopterygota</taxon>
        <taxon>Hymenoptera</taxon>
        <taxon>Apocrita</taxon>
        <taxon>Ichneumonoidea</taxon>
        <taxon>Braconidae</taxon>
        <taxon>Opiinae</taxon>
        <taxon>Fopius</taxon>
    </lineage>
</organism>
<dbReference type="EMBL" id="GBYB01007825">
    <property type="protein sequence ID" value="JAG77592.1"/>
    <property type="molecule type" value="Transcribed_RNA"/>
</dbReference>
<dbReference type="GO" id="GO:0003723">
    <property type="term" value="F:RNA binding"/>
    <property type="evidence" value="ECO:0007669"/>
    <property type="project" value="UniProtKB-UniRule"/>
</dbReference>
<dbReference type="AlphaFoldDB" id="A0A0C9RHT5"/>